<evidence type="ECO:0000313" key="4">
    <source>
        <dbReference type="Proteomes" id="UP001521785"/>
    </source>
</evidence>
<evidence type="ECO:0000313" key="3">
    <source>
        <dbReference type="EMBL" id="KAL1599749.1"/>
    </source>
</evidence>
<accession>A0ABR3R5P7</accession>
<reference evidence="3 4" key="1">
    <citation type="submission" date="2024-02" db="EMBL/GenBank/DDBJ databases">
        <title>De novo assembly and annotation of 12 fungi associated with fruit tree decline syndrome in Ontario, Canada.</title>
        <authorList>
            <person name="Sulman M."/>
            <person name="Ellouze W."/>
            <person name="Ilyukhin E."/>
        </authorList>
    </citation>
    <scope>NUCLEOTIDE SEQUENCE [LARGE SCALE GENOMIC DNA]</scope>
    <source>
        <strain evidence="3 4">M42-189</strain>
    </source>
</reference>
<sequence>MSDFICAACRSIDFKKILKTPAGDLTVHREKRDPYDRYPDLLLDKDTARFSQLQHNDCSLCTIFASTLCSTEDEWSDPGVVEDASLSAHELKAYSFLRNCAWTPENVQGAEDCYILLATRSSTYNSAGNYAKWAGQGEAGYVACLPKEREAGLFVPQMISERFDSVKARSWLRHCKKSHGASCNEYSEVIPGLEVIDCETLRIVPAEAGMQWVALSYVWGQHQSQDNLGDTEPGVLPSDIPRTVRDTIEVTITLGYRYLWIDRYCINQEDAAKKHDLIAKMDIIYRGADLTIAAAAGHDENAGLPGVGTTTRKKQAIVELDSCTILSTGPDPAFKTEQSRWRSRGWTFQEGLLSRRRLIFTEYQSWFECCEGGWMEALGGPELLNNPDEVRCTSGKIGRSLDGRLLSHHLTSRGLIADPDDRVIATRLDQFAQIVGRYSKRDLTFDEDSLNAFAGVSRHLRDSDPQLSHIFGIPYMVSAPLELGSAEKYMFYFLSWRHSRDSSPRRRPYFPSWTWAGWAGGMGWMTGRLDGVTALEQKMRDIHFEVDGRVVVREAYVDTFDSVSCEIPKSDVILCFEAQVVPPSLFSWDTYEERRDISSDEDSADGEDEDISDEEVQSDDDAPDEEDQGDDDSVNGDSEVMSESPPPDPDDWNTWAVGTNRLWDRAQPPDCDPATFIDNLEKGRWDCLLLGDYNGNAGYSHRRFMLVIEWLENGLAHRIGSVVLNRQHYLDRGNIFFDDTELAWKSVRLV</sequence>
<gene>
    <name evidence="3" type="ORF">SLS60_007553</name>
</gene>
<dbReference type="PANTHER" id="PTHR33112">
    <property type="entry name" value="DOMAIN PROTEIN, PUTATIVE-RELATED"/>
    <property type="match status" value="1"/>
</dbReference>
<keyword evidence="4" id="KW-1185">Reference proteome</keyword>
<evidence type="ECO:0000259" key="2">
    <source>
        <dbReference type="Pfam" id="PF06985"/>
    </source>
</evidence>
<dbReference type="Pfam" id="PF06985">
    <property type="entry name" value="HET"/>
    <property type="match status" value="1"/>
</dbReference>
<dbReference type="Proteomes" id="UP001521785">
    <property type="component" value="Unassembled WGS sequence"/>
</dbReference>
<name>A0ABR3R5P7_9PLEO</name>
<feature type="domain" description="Heterokaryon incompatibility" evidence="2">
    <location>
        <begin position="212"/>
        <end position="350"/>
    </location>
</feature>
<feature type="region of interest" description="Disordered" evidence="1">
    <location>
        <begin position="592"/>
        <end position="655"/>
    </location>
</feature>
<dbReference type="PANTHER" id="PTHR33112:SF1">
    <property type="entry name" value="HETEROKARYON INCOMPATIBILITY DOMAIN-CONTAINING PROTEIN"/>
    <property type="match status" value="1"/>
</dbReference>
<feature type="compositionally biased region" description="Acidic residues" evidence="1">
    <location>
        <begin position="599"/>
        <end position="634"/>
    </location>
</feature>
<organism evidence="3 4">
    <name type="scientific">Paraconiothyrium brasiliense</name>
    <dbReference type="NCBI Taxonomy" id="300254"/>
    <lineage>
        <taxon>Eukaryota</taxon>
        <taxon>Fungi</taxon>
        <taxon>Dikarya</taxon>
        <taxon>Ascomycota</taxon>
        <taxon>Pezizomycotina</taxon>
        <taxon>Dothideomycetes</taxon>
        <taxon>Pleosporomycetidae</taxon>
        <taxon>Pleosporales</taxon>
        <taxon>Massarineae</taxon>
        <taxon>Didymosphaeriaceae</taxon>
        <taxon>Paraconiothyrium</taxon>
    </lineage>
</organism>
<comment type="caution">
    <text evidence="3">The sequence shown here is derived from an EMBL/GenBank/DDBJ whole genome shotgun (WGS) entry which is preliminary data.</text>
</comment>
<evidence type="ECO:0000256" key="1">
    <source>
        <dbReference type="SAM" id="MobiDB-lite"/>
    </source>
</evidence>
<dbReference type="EMBL" id="JAKJXO020000010">
    <property type="protein sequence ID" value="KAL1599749.1"/>
    <property type="molecule type" value="Genomic_DNA"/>
</dbReference>
<dbReference type="InterPro" id="IPR010730">
    <property type="entry name" value="HET"/>
</dbReference>
<protein>
    <recommendedName>
        <fullName evidence="2">Heterokaryon incompatibility domain-containing protein</fullName>
    </recommendedName>
</protein>
<proteinExistence type="predicted"/>